<dbReference type="PANTHER" id="PTHR11871">
    <property type="entry name" value="PROTEIN PHOSPHATASE PP2A REGULATORY SUBUNIT B"/>
    <property type="match status" value="1"/>
</dbReference>
<dbReference type="InterPro" id="IPR036322">
    <property type="entry name" value="WD40_repeat_dom_sf"/>
</dbReference>
<evidence type="ECO:0000256" key="6">
    <source>
        <dbReference type="RuleBase" id="RU331113"/>
    </source>
</evidence>
<dbReference type="InterPro" id="IPR018067">
    <property type="entry name" value="PP2A_PR55_CS"/>
</dbReference>
<dbReference type="InterPro" id="IPR015943">
    <property type="entry name" value="WD40/YVTN_repeat-like_dom_sf"/>
</dbReference>
<evidence type="ECO:0000256" key="5">
    <source>
        <dbReference type="PROSITE-ProRule" id="PRU00221"/>
    </source>
</evidence>
<accession>A0AAV6J714</accession>
<proteinExistence type="inferred from homology"/>
<reference evidence="7" key="1">
    <citation type="submission" date="2020-08" db="EMBL/GenBank/DDBJ databases">
        <title>Plant Genome Project.</title>
        <authorList>
            <person name="Zhang R.-G."/>
        </authorList>
    </citation>
    <scope>NUCLEOTIDE SEQUENCE</scope>
    <source>
        <strain evidence="7">WSP0</strain>
        <tissue evidence="7">Leaf</tissue>
    </source>
</reference>
<dbReference type="Proteomes" id="UP000823749">
    <property type="component" value="Chromosome 8"/>
</dbReference>
<dbReference type="PROSITE" id="PS50082">
    <property type="entry name" value="WD_REPEATS_2"/>
    <property type="match status" value="1"/>
</dbReference>
<comment type="function">
    <text evidence="4">The B regulatory subunit may modulate substrate selectivity and catalytic activity, and may also direct the localization of the catalytic enzyme to a particular subcellular compartment.</text>
</comment>
<dbReference type="EMBL" id="JACTNZ010000008">
    <property type="protein sequence ID" value="KAG5536931.1"/>
    <property type="molecule type" value="Genomic_DNA"/>
</dbReference>
<evidence type="ECO:0000313" key="8">
    <source>
        <dbReference type="Proteomes" id="UP000823749"/>
    </source>
</evidence>
<dbReference type="SMART" id="SM00320">
    <property type="entry name" value="WD40"/>
    <property type="match status" value="5"/>
</dbReference>
<keyword evidence="3 6" id="KW-0677">Repeat</keyword>
<dbReference type="FunFam" id="2.130.10.10:FF:000609">
    <property type="entry name" value="Serine/threonine-protein phosphatase 2A 55 kDa regulatory subunit B"/>
    <property type="match status" value="1"/>
</dbReference>
<keyword evidence="8" id="KW-1185">Reference proteome</keyword>
<evidence type="ECO:0000256" key="2">
    <source>
        <dbReference type="ARBA" id="ARBA00022574"/>
    </source>
</evidence>
<comment type="similarity">
    <text evidence="1 6">Belongs to the phosphatase 2A regulatory subunit B family.</text>
</comment>
<evidence type="ECO:0000256" key="4">
    <source>
        <dbReference type="ARBA" id="ARBA00034298"/>
    </source>
</evidence>
<feature type="repeat" description="WD" evidence="5">
    <location>
        <begin position="124"/>
        <end position="152"/>
    </location>
</feature>
<dbReference type="AlphaFoldDB" id="A0AAV6J714"/>
<dbReference type="PROSITE" id="PS01024">
    <property type="entry name" value="PR55_1"/>
    <property type="match status" value="1"/>
</dbReference>
<gene>
    <name evidence="7" type="ORF">RHGRI_024384</name>
</gene>
<dbReference type="GO" id="GO:0019888">
    <property type="term" value="F:protein phosphatase regulator activity"/>
    <property type="evidence" value="ECO:0007669"/>
    <property type="project" value="InterPro"/>
</dbReference>
<protein>
    <recommendedName>
        <fullName evidence="6">Serine/threonine-protein phosphatase 2A 55 kDa regulatory subunit B</fullName>
    </recommendedName>
</protein>
<dbReference type="PIRSF" id="PIRSF037309">
    <property type="entry name" value="PP2A_PR55"/>
    <property type="match status" value="1"/>
</dbReference>
<organism evidence="7 8">
    <name type="scientific">Rhododendron griersonianum</name>
    <dbReference type="NCBI Taxonomy" id="479676"/>
    <lineage>
        <taxon>Eukaryota</taxon>
        <taxon>Viridiplantae</taxon>
        <taxon>Streptophyta</taxon>
        <taxon>Embryophyta</taxon>
        <taxon>Tracheophyta</taxon>
        <taxon>Spermatophyta</taxon>
        <taxon>Magnoliopsida</taxon>
        <taxon>eudicotyledons</taxon>
        <taxon>Gunneridae</taxon>
        <taxon>Pentapetalae</taxon>
        <taxon>asterids</taxon>
        <taxon>Ericales</taxon>
        <taxon>Ericaceae</taxon>
        <taxon>Ericoideae</taxon>
        <taxon>Rhodoreae</taxon>
        <taxon>Rhododendron</taxon>
    </lineage>
</organism>
<sequence>MTLSAESSSPPALDWKFSQVFGERSPGEEVQDVDTISAIEFEKSGDYLAVGDRGGRVVIFERKARNDIVRDYYNQHDLEQRDFMDTQHPQFQYKTEFQSHEPEFDYLKSLEIEEKINKLKWCATPNGSLFILSTNDKTIKLWKVKERKVRKVKEIDFNPVVCPENAVLAERSFIGGQHKPSLDNGYCLEWTNKMDHSDSPSHDGHAEVANIGYGAPARCRKVYAHAHDFNINSISNNSDGETFVSSDDLRINLWNLEVKVITSAEFHPLHCNLLAYSSSRGFIRLADMRQSALCDHSAKILRDGDSRGSKSFFTEIITSISDIKFGTDGRHILSRDYMNLKLWDTRMETTPVAIYKIHEHLHSKLPDLYNNDAIFDKFGCCVSGDGLHFASGSYSNQLRIFSYGDGSEEGMTIEASKNPSRKPHMQSASRARRSSLSNLTRGFYRQGWACQFLFLAKKRIYGHENSSPGNSEFSCNLNSKLLHLAWHPKTNLIACGTGNSLFLYNA</sequence>
<dbReference type="PRINTS" id="PR00600">
    <property type="entry name" value="PP2APR55"/>
</dbReference>
<dbReference type="SUPFAM" id="SSF50978">
    <property type="entry name" value="WD40 repeat-like"/>
    <property type="match status" value="1"/>
</dbReference>
<name>A0AAV6J714_9ERIC</name>
<dbReference type="Pfam" id="PF00400">
    <property type="entry name" value="WD40"/>
    <property type="match status" value="1"/>
</dbReference>
<evidence type="ECO:0000313" key="7">
    <source>
        <dbReference type="EMBL" id="KAG5536931.1"/>
    </source>
</evidence>
<comment type="caution">
    <text evidence="7">The sequence shown here is derived from an EMBL/GenBank/DDBJ whole genome shotgun (WGS) entry which is preliminary data.</text>
</comment>
<evidence type="ECO:0000256" key="3">
    <source>
        <dbReference type="ARBA" id="ARBA00022737"/>
    </source>
</evidence>
<dbReference type="InterPro" id="IPR000009">
    <property type="entry name" value="PP2A_PR55"/>
</dbReference>
<dbReference type="Gene3D" id="2.130.10.10">
    <property type="entry name" value="YVTN repeat-like/Quinoprotein amine dehydrogenase"/>
    <property type="match status" value="2"/>
</dbReference>
<keyword evidence="2 5" id="KW-0853">WD repeat</keyword>
<evidence type="ECO:0000256" key="1">
    <source>
        <dbReference type="ARBA" id="ARBA00008259"/>
    </source>
</evidence>
<dbReference type="InterPro" id="IPR001680">
    <property type="entry name" value="WD40_rpt"/>
</dbReference>
<dbReference type="GO" id="GO:0000159">
    <property type="term" value="C:protein phosphatase type 2A complex"/>
    <property type="evidence" value="ECO:0007669"/>
    <property type="project" value="UniProtKB-UniRule"/>
</dbReference>